<dbReference type="EMBL" id="MHFR01000068">
    <property type="protein sequence ID" value="OGW95177.1"/>
    <property type="molecule type" value="Genomic_DNA"/>
</dbReference>
<dbReference type="AlphaFoldDB" id="A0A1G1KQI1"/>
<evidence type="ECO:0000313" key="3">
    <source>
        <dbReference type="Proteomes" id="UP000178187"/>
    </source>
</evidence>
<comment type="caution">
    <text evidence="2">The sequence shown here is derived from an EMBL/GenBank/DDBJ whole genome shotgun (WGS) entry which is preliminary data.</text>
</comment>
<dbReference type="Pfam" id="PF13485">
    <property type="entry name" value="Peptidase_MA_2"/>
    <property type="match status" value="1"/>
</dbReference>
<organism evidence="2 3">
    <name type="scientific">Candidatus Danuiimicrobium aquiferis</name>
    <dbReference type="NCBI Taxonomy" id="1801832"/>
    <lineage>
        <taxon>Bacteria</taxon>
        <taxon>Pseudomonadati</taxon>
        <taxon>Candidatus Omnitrophota</taxon>
        <taxon>Candidatus Danuiimicrobium</taxon>
    </lineage>
</organism>
<feature type="domain" description="Peptidase MA-like" evidence="1">
    <location>
        <begin position="78"/>
        <end position="256"/>
    </location>
</feature>
<reference evidence="2 3" key="1">
    <citation type="journal article" date="2016" name="Nat. Commun.">
        <title>Thousands of microbial genomes shed light on interconnected biogeochemical processes in an aquifer system.</title>
        <authorList>
            <person name="Anantharaman K."/>
            <person name="Brown C.T."/>
            <person name="Hug L.A."/>
            <person name="Sharon I."/>
            <person name="Castelle C.J."/>
            <person name="Probst A.J."/>
            <person name="Thomas B.C."/>
            <person name="Singh A."/>
            <person name="Wilkins M.J."/>
            <person name="Karaoz U."/>
            <person name="Brodie E.L."/>
            <person name="Williams K.H."/>
            <person name="Hubbard S.S."/>
            <person name="Banfield J.F."/>
        </authorList>
    </citation>
    <scope>NUCLEOTIDE SEQUENCE [LARGE SCALE GENOMIC DNA]</scope>
</reference>
<name>A0A1G1KQI1_9BACT</name>
<evidence type="ECO:0000313" key="2">
    <source>
        <dbReference type="EMBL" id="OGW95177.1"/>
    </source>
</evidence>
<gene>
    <name evidence="2" type="ORF">A3G33_04410</name>
</gene>
<proteinExistence type="predicted"/>
<evidence type="ECO:0000259" key="1">
    <source>
        <dbReference type="Pfam" id="PF13485"/>
    </source>
</evidence>
<dbReference type="Proteomes" id="UP000178187">
    <property type="component" value="Unassembled WGS sequence"/>
</dbReference>
<accession>A0A1G1KQI1</accession>
<protein>
    <recommendedName>
        <fullName evidence="1">Peptidase MA-like domain-containing protein</fullName>
    </recommendedName>
</protein>
<sequence length="259" mass="29848">MMLALILTYVLQIPFNGAEVAKDWANLKGDHFVIYHQAANSAFSRETLRRAEQYYDKIAKELGYSRRDNFWLWENRCAIYLFESKEAFSKVTQQAVWSSGFAIPDKRAIISYEGATDFLESILSHELAHLIFRDFVGLGNQTIPLWMDEGVAMSQEESRRPFFDHLVKQMISQNKWVAIPDLTQIQSLQGITVNEAAVFYAESQSLARYLLAADHPERFIQMCRDLRDGKSIDQSLSKNYPKKFPSVSDLEQNWVENSG</sequence>
<dbReference type="InterPro" id="IPR039568">
    <property type="entry name" value="Peptidase_MA-like_dom"/>
</dbReference>